<dbReference type="EMBL" id="BMAU01021435">
    <property type="protein sequence ID" value="GFY36066.1"/>
    <property type="molecule type" value="Genomic_DNA"/>
</dbReference>
<dbReference type="AlphaFoldDB" id="A0A8X6WL67"/>
<evidence type="ECO:0000256" key="1">
    <source>
        <dbReference type="SAM" id="MobiDB-lite"/>
    </source>
</evidence>
<name>A0A8X6WL67_TRICX</name>
<sequence>MPSGYPEIRLPCFSFSGNLPRCARLGLEGDIRGGSGNHRRREETRPVQTRVGENGRREKTWSEEESVLDDEFTIWLHRSISLVHNESRRRSEMKQRDKIQTAVIFLPFEHDTD</sequence>
<proteinExistence type="predicted"/>
<dbReference type="Proteomes" id="UP000887159">
    <property type="component" value="Unassembled WGS sequence"/>
</dbReference>
<evidence type="ECO:0000313" key="3">
    <source>
        <dbReference type="Proteomes" id="UP000887159"/>
    </source>
</evidence>
<protein>
    <submittedName>
        <fullName evidence="2">Uncharacterized protein</fullName>
    </submittedName>
</protein>
<accession>A0A8X6WL67</accession>
<organism evidence="2 3">
    <name type="scientific">Trichonephila clavipes</name>
    <name type="common">Golden silk orbweaver</name>
    <name type="synonym">Nephila clavipes</name>
    <dbReference type="NCBI Taxonomy" id="2585209"/>
    <lineage>
        <taxon>Eukaryota</taxon>
        <taxon>Metazoa</taxon>
        <taxon>Ecdysozoa</taxon>
        <taxon>Arthropoda</taxon>
        <taxon>Chelicerata</taxon>
        <taxon>Arachnida</taxon>
        <taxon>Araneae</taxon>
        <taxon>Araneomorphae</taxon>
        <taxon>Entelegynae</taxon>
        <taxon>Araneoidea</taxon>
        <taxon>Nephilidae</taxon>
        <taxon>Trichonephila</taxon>
    </lineage>
</organism>
<comment type="caution">
    <text evidence="2">The sequence shown here is derived from an EMBL/GenBank/DDBJ whole genome shotgun (WGS) entry which is preliminary data.</text>
</comment>
<feature type="region of interest" description="Disordered" evidence="1">
    <location>
        <begin position="29"/>
        <end position="62"/>
    </location>
</feature>
<keyword evidence="3" id="KW-1185">Reference proteome</keyword>
<gene>
    <name evidence="2" type="ORF">TNCV_4844381</name>
</gene>
<evidence type="ECO:0000313" key="2">
    <source>
        <dbReference type="EMBL" id="GFY36066.1"/>
    </source>
</evidence>
<reference evidence="2" key="1">
    <citation type="submission" date="2020-08" db="EMBL/GenBank/DDBJ databases">
        <title>Multicomponent nature underlies the extraordinary mechanical properties of spider dragline silk.</title>
        <authorList>
            <person name="Kono N."/>
            <person name="Nakamura H."/>
            <person name="Mori M."/>
            <person name="Yoshida Y."/>
            <person name="Ohtoshi R."/>
            <person name="Malay A.D."/>
            <person name="Moran D.A.P."/>
            <person name="Tomita M."/>
            <person name="Numata K."/>
            <person name="Arakawa K."/>
        </authorList>
    </citation>
    <scope>NUCLEOTIDE SEQUENCE</scope>
</reference>
<feature type="compositionally biased region" description="Basic and acidic residues" evidence="1">
    <location>
        <begin position="53"/>
        <end position="62"/>
    </location>
</feature>